<keyword evidence="3" id="KW-1185">Reference proteome</keyword>
<evidence type="ECO:0000256" key="1">
    <source>
        <dbReference type="SAM" id="MobiDB-lite"/>
    </source>
</evidence>
<feature type="region of interest" description="Disordered" evidence="1">
    <location>
        <begin position="83"/>
        <end position="119"/>
    </location>
</feature>
<protein>
    <submittedName>
        <fullName evidence="2">Uncharacterized protein</fullName>
    </submittedName>
</protein>
<dbReference type="Proteomes" id="UP001152622">
    <property type="component" value="Chromosome 1"/>
</dbReference>
<evidence type="ECO:0000313" key="3">
    <source>
        <dbReference type="Proteomes" id="UP001152622"/>
    </source>
</evidence>
<name>A0A9Q1GES1_SYNKA</name>
<evidence type="ECO:0000313" key="2">
    <source>
        <dbReference type="EMBL" id="KAJ8382819.1"/>
    </source>
</evidence>
<reference evidence="2" key="1">
    <citation type="journal article" date="2023" name="Science">
        <title>Genome structures resolve the early diversification of teleost fishes.</title>
        <authorList>
            <person name="Parey E."/>
            <person name="Louis A."/>
            <person name="Montfort J."/>
            <person name="Bouchez O."/>
            <person name="Roques C."/>
            <person name="Iampietro C."/>
            <person name="Lluch J."/>
            <person name="Castinel A."/>
            <person name="Donnadieu C."/>
            <person name="Desvignes T."/>
            <person name="Floi Bucao C."/>
            <person name="Jouanno E."/>
            <person name="Wen M."/>
            <person name="Mejri S."/>
            <person name="Dirks R."/>
            <person name="Jansen H."/>
            <person name="Henkel C."/>
            <person name="Chen W.J."/>
            <person name="Zahm M."/>
            <person name="Cabau C."/>
            <person name="Klopp C."/>
            <person name="Thompson A.W."/>
            <person name="Robinson-Rechavi M."/>
            <person name="Braasch I."/>
            <person name="Lecointre G."/>
            <person name="Bobe J."/>
            <person name="Postlethwait J.H."/>
            <person name="Berthelot C."/>
            <person name="Roest Crollius H."/>
            <person name="Guiguen Y."/>
        </authorList>
    </citation>
    <scope>NUCLEOTIDE SEQUENCE</scope>
    <source>
        <strain evidence="2">WJC10195</strain>
    </source>
</reference>
<gene>
    <name evidence="2" type="ORF">SKAU_G00035970</name>
</gene>
<comment type="caution">
    <text evidence="2">The sequence shown here is derived from an EMBL/GenBank/DDBJ whole genome shotgun (WGS) entry which is preliminary data.</text>
</comment>
<sequence length="119" mass="12401">MVVTQSDLVGQVGLLVSGNSRSDCRPCCDSPLSPTAAAARAQPPDSPPGPELQRGMPGIPPEADATGVARRFTLPGQQYYSPHRGFTLLNRPSPSSAVPRGALTQGVPEKPHTGSTESR</sequence>
<feature type="region of interest" description="Disordered" evidence="1">
    <location>
        <begin position="19"/>
        <end position="64"/>
    </location>
</feature>
<organism evidence="2 3">
    <name type="scientific">Synaphobranchus kaupii</name>
    <name type="common">Kaup's arrowtooth eel</name>
    <dbReference type="NCBI Taxonomy" id="118154"/>
    <lineage>
        <taxon>Eukaryota</taxon>
        <taxon>Metazoa</taxon>
        <taxon>Chordata</taxon>
        <taxon>Craniata</taxon>
        <taxon>Vertebrata</taxon>
        <taxon>Euteleostomi</taxon>
        <taxon>Actinopterygii</taxon>
        <taxon>Neopterygii</taxon>
        <taxon>Teleostei</taxon>
        <taxon>Anguilliformes</taxon>
        <taxon>Synaphobranchidae</taxon>
        <taxon>Synaphobranchus</taxon>
    </lineage>
</organism>
<dbReference type="EMBL" id="JAINUF010000001">
    <property type="protein sequence ID" value="KAJ8382819.1"/>
    <property type="molecule type" value="Genomic_DNA"/>
</dbReference>
<proteinExistence type="predicted"/>
<dbReference type="AlphaFoldDB" id="A0A9Q1GES1"/>
<accession>A0A9Q1GES1</accession>